<evidence type="ECO:0000313" key="2">
    <source>
        <dbReference type="EMBL" id="XAY03967.1"/>
    </source>
</evidence>
<reference evidence="2" key="1">
    <citation type="submission" date="2022-12" db="EMBL/GenBank/DDBJ databases">
        <title>Paraconexibacter alkalitolerans sp. nov. and Baekduia alba sp. nov., isolated from soil and emended description of the genera Paraconexibacter (Chun et al., 2020) and Baekduia (An et al., 2020).</title>
        <authorList>
            <person name="Vieira S."/>
            <person name="Huber K.J."/>
            <person name="Geppert A."/>
            <person name="Wolf J."/>
            <person name="Neumann-Schaal M."/>
            <person name="Muesken M."/>
            <person name="Overmann J."/>
        </authorList>
    </citation>
    <scope>NUCLEOTIDE SEQUENCE</scope>
    <source>
        <strain evidence="2">AEG42_29</strain>
    </source>
</reference>
<organism evidence="2">
    <name type="scientific">Paraconexibacter sp. AEG42_29</name>
    <dbReference type="NCBI Taxonomy" id="2997339"/>
    <lineage>
        <taxon>Bacteria</taxon>
        <taxon>Bacillati</taxon>
        <taxon>Actinomycetota</taxon>
        <taxon>Thermoleophilia</taxon>
        <taxon>Solirubrobacterales</taxon>
        <taxon>Paraconexibacteraceae</taxon>
        <taxon>Paraconexibacter</taxon>
    </lineage>
</organism>
<feature type="compositionally biased region" description="Basic residues" evidence="1">
    <location>
        <begin position="255"/>
        <end position="264"/>
    </location>
</feature>
<dbReference type="EMBL" id="CP114014">
    <property type="protein sequence ID" value="XAY03967.1"/>
    <property type="molecule type" value="Genomic_DNA"/>
</dbReference>
<proteinExistence type="predicted"/>
<accession>A0AAU7AQN1</accession>
<feature type="compositionally biased region" description="Low complexity" evidence="1">
    <location>
        <begin position="893"/>
        <end position="902"/>
    </location>
</feature>
<gene>
    <name evidence="2" type="ORF">DSM112329_00793</name>
</gene>
<evidence type="ECO:0008006" key="3">
    <source>
        <dbReference type="Google" id="ProtNLM"/>
    </source>
</evidence>
<sequence length="922" mass="99142">MAALAAGVAVLMIARHARAWITSIHTQLDKLVAGATSPRTLGLAALTVAAAAGLLALRARHARRVLADRTLLQVVPPADLDPSPDAVARFASQLSRTRRRGRGWLERSAAATRITIHSDQAGRLAYEISAPRHAAAALHAALGEYPGLDLLEPQPPADTSPATGTGVTPTGGREAGPIAAHGRARWRAHQERRRVLRCELMLARPAHEPLAILGLTPDPLQPLAAALGGLDTAAGERAQVHLDVLAMTAGEARRWRRRTQRRARRDLGHHSPAPRPAGGWSSAGSDPLNLTDLLARPAGQAGGRGDVVAAAGRQHVVEGLRAKASGHGQLLGVQLLLEVRGRDRRAARSHLRALLACFDQFAAQNHWRARGLDLPGLGFTGADGPLHRRGFDQRARTGRFRPPRRNVVTAGEIAGLLKPPTKRCEAPNAVRAAGAIAPPPPGLPTFDHERHLLPLGRVRDRHGERVVGARLEDTFFSYMAGRSRYGKTELGLVQFIHLARSGRGGLFLDPHADALAEIKNYLTDEDISRRVVEVNLSGQAARERQPGWNPLAMAGLPVEAAEGKVEALVDAFASALQWDERNTRALSLTTQAAQALIELSMKVPADTAPTLFQIPTLLSNDDWRTAVLPHLSPPTRTFFEQRFPRLPAEAITPVTNLIDRLRASTPIAGLLGSSTSTYDIRNAMDDGKVVLACPGSGGTRDRLVANFLVYDLLHAAKARADVASDQRRKFYVYLDEVQTYDGASSGNLAALLEQTAKYGVRAFLFNQNPERLTAATLNAVTTNRSHLLTTTVNAKAASLLAREWGGAPSAETVTQLARYTYLASVTLGGEATKPFLVRGMPATEIHERHRGKPEDLPHLEEAIDQNTGRRSVKDTLMALDTLDARILQALATAKPAAPTARPAGKRSSDFEMPAADQDGGAR</sequence>
<dbReference type="SUPFAM" id="SSF52540">
    <property type="entry name" value="P-loop containing nucleoside triphosphate hydrolases"/>
    <property type="match status" value="1"/>
</dbReference>
<evidence type="ECO:0000256" key="1">
    <source>
        <dbReference type="SAM" id="MobiDB-lite"/>
    </source>
</evidence>
<protein>
    <recommendedName>
        <fullName evidence="3">TraD/TraG TraM recognition site domain-containing protein</fullName>
    </recommendedName>
</protein>
<feature type="region of interest" description="Disordered" evidence="1">
    <location>
        <begin position="893"/>
        <end position="922"/>
    </location>
</feature>
<feature type="region of interest" description="Disordered" evidence="1">
    <location>
        <begin position="255"/>
        <end position="282"/>
    </location>
</feature>
<dbReference type="Gene3D" id="3.40.50.300">
    <property type="entry name" value="P-loop containing nucleotide triphosphate hydrolases"/>
    <property type="match status" value="1"/>
</dbReference>
<dbReference type="AlphaFoldDB" id="A0AAU7AQN1"/>
<dbReference type="KEGG" id="parq:DSM112329_00793"/>
<feature type="region of interest" description="Disordered" evidence="1">
    <location>
        <begin position="153"/>
        <end position="185"/>
    </location>
</feature>
<feature type="compositionally biased region" description="Low complexity" evidence="1">
    <location>
        <begin position="163"/>
        <end position="172"/>
    </location>
</feature>
<name>A0AAU7AQN1_9ACTN</name>
<dbReference type="InterPro" id="IPR027417">
    <property type="entry name" value="P-loop_NTPase"/>
</dbReference>